<keyword evidence="3" id="KW-1185">Reference proteome</keyword>
<name>A0A1Y2K6N0_9PROT</name>
<dbReference type="STRING" id="1434232.MAIT1_03461"/>
<reference evidence="2 3" key="1">
    <citation type="journal article" date="2016" name="BMC Genomics">
        <title>Combined genomic and structural analyses of a cultured magnetotactic bacterium reveals its niche adaptation to a dynamic environment.</title>
        <authorList>
            <person name="Araujo A.C."/>
            <person name="Morillo V."/>
            <person name="Cypriano J."/>
            <person name="Teixeira L.C."/>
            <person name="Leao P."/>
            <person name="Lyra S."/>
            <person name="Almeida L.G."/>
            <person name="Bazylinski D.A."/>
            <person name="Vasconcellos A.T."/>
            <person name="Abreu F."/>
            <person name="Lins U."/>
        </authorList>
    </citation>
    <scope>NUCLEOTIDE SEQUENCE [LARGE SCALE GENOMIC DNA]</scope>
    <source>
        <strain evidence="2 3">IT-1</strain>
    </source>
</reference>
<dbReference type="InterPro" id="IPR008391">
    <property type="entry name" value="AXE1_dom"/>
</dbReference>
<dbReference type="PANTHER" id="PTHR40111">
    <property type="entry name" value="CEPHALOSPORIN-C DEACETYLASE"/>
    <property type="match status" value="1"/>
</dbReference>
<evidence type="ECO:0000313" key="2">
    <source>
        <dbReference type="EMBL" id="OSM05289.1"/>
    </source>
</evidence>
<dbReference type="PANTHER" id="PTHR40111:SF1">
    <property type="entry name" value="CEPHALOSPORIN-C DEACETYLASE"/>
    <property type="match status" value="1"/>
</dbReference>
<dbReference type="Pfam" id="PF05448">
    <property type="entry name" value="AXE1"/>
    <property type="match status" value="1"/>
</dbReference>
<sequence length="217" mass="24149">MSRWGRALTGIHSPEQSLLRGAVMDLVQALRVGVELVGEARISRRLFYGFSYAGWLATMAQGITNRADLLAVGVPTFGWREGRRFFSLQGSGGEVNAYLARNPEAEEDVMRVLGYFDPVNVAQLIQSPTLIGWGRRDAIVPEQTVRAIADLLRCPHERYSFPISHTEEPLETLWEIFDQRVQRLALEGAPPEFGDKTPCHLIAEDAAPYNPLFPGIG</sequence>
<dbReference type="InterPro" id="IPR029058">
    <property type="entry name" value="AB_hydrolase_fold"/>
</dbReference>
<dbReference type="EMBL" id="LVJN01000018">
    <property type="protein sequence ID" value="OSM05289.1"/>
    <property type="molecule type" value="Genomic_DNA"/>
</dbReference>
<dbReference type="GO" id="GO:0005976">
    <property type="term" value="P:polysaccharide metabolic process"/>
    <property type="evidence" value="ECO:0007669"/>
    <property type="project" value="TreeGrafter"/>
</dbReference>
<proteinExistence type="predicted"/>
<evidence type="ECO:0000313" key="3">
    <source>
        <dbReference type="Proteomes" id="UP000194003"/>
    </source>
</evidence>
<dbReference type="AlphaFoldDB" id="A0A1Y2K6N0"/>
<protein>
    <submittedName>
        <fullName evidence="2">Putative Acetyl xylan esterase</fullName>
    </submittedName>
</protein>
<gene>
    <name evidence="2" type="ORF">MAIT1_03461</name>
</gene>
<dbReference type="SUPFAM" id="SSF53474">
    <property type="entry name" value="alpha/beta-Hydrolases"/>
    <property type="match status" value="1"/>
</dbReference>
<accession>A0A1Y2K6N0</accession>
<dbReference type="Gene3D" id="3.40.50.1820">
    <property type="entry name" value="alpha/beta hydrolase"/>
    <property type="match status" value="1"/>
</dbReference>
<evidence type="ECO:0000259" key="1">
    <source>
        <dbReference type="Pfam" id="PF05448"/>
    </source>
</evidence>
<comment type="caution">
    <text evidence="2">The sequence shown here is derived from an EMBL/GenBank/DDBJ whole genome shotgun (WGS) entry which is preliminary data.</text>
</comment>
<dbReference type="InterPro" id="IPR039069">
    <property type="entry name" value="CE7"/>
</dbReference>
<organism evidence="2 3">
    <name type="scientific">Magnetofaba australis IT-1</name>
    <dbReference type="NCBI Taxonomy" id="1434232"/>
    <lineage>
        <taxon>Bacteria</taxon>
        <taxon>Pseudomonadati</taxon>
        <taxon>Pseudomonadota</taxon>
        <taxon>Magnetococcia</taxon>
        <taxon>Magnetococcales</taxon>
        <taxon>Magnetococcaceae</taxon>
        <taxon>Magnetofaba</taxon>
    </lineage>
</organism>
<dbReference type="GO" id="GO:0052689">
    <property type="term" value="F:carboxylic ester hydrolase activity"/>
    <property type="evidence" value="ECO:0007669"/>
    <property type="project" value="TreeGrafter"/>
</dbReference>
<feature type="domain" description="Acetyl xylan esterase" evidence="1">
    <location>
        <begin position="8"/>
        <end position="157"/>
    </location>
</feature>
<dbReference type="Proteomes" id="UP000194003">
    <property type="component" value="Unassembled WGS sequence"/>
</dbReference>